<gene>
    <name evidence="2" type="ORF">GJ744_003650</name>
</gene>
<keyword evidence="3" id="KW-1185">Reference proteome</keyword>
<protein>
    <recommendedName>
        <fullName evidence="4">BED-type domain-containing protein</fullName>
    </recommendedName>
</protein>
<dbReference type="AlphaFoldDB" id="A0A8H7A6N6"/>
<feature type="region of interest" description="Disordered" evidence="1">
    <location>
        <begin position="1"/>
        <end position="31"/>
    </location>
</feature>
<comment type="caution">
    <text evidence="2">The sequence shown here is derived from an EMBL/GenBank/DDBJ whole genome shotgun (WGS) entry which is preliminary data.</text>
</comment>
<feature type="region of interest" description="Disordered" evidence="1">
    <location>
        <begin position="79"/>
        <end position="107"/>
    </location>
</feature>
<organism evidence="2 3">
    <name type="scientific">Endocarpon pusillum</name>
    <dbReference type="NCBI Taxonomy" id="364733"/>
    <lineage>
        <taxon>Eukaryota</taxon>
        <taxon>Fungi</taxon>
        <taxon>Dikarya</taxon>
        <taxon>Ascomycota</taxon>
        <taxon>Pezizomycotina</taxon>
        <taxon>Eurotiomycetes</taxon>
        <taxon>Chaetothyriomycetidae</taxon>
        <taxon>Verrucariales</taxon>
        <taxon>Verrucariaceae</taxon>
        <taxon>Endocarpon</taxon>
    </lineage>
</organism>
<dbReference type="OrthoDB" id="5415741at2759"/>
<dbReference type="EMBL" id="JAACFV010000173">
    <property type="protein sequence ID" value="KAF7503538.1"/>
    <property type="molecule type" value="Genomic_DNA"/>
</dbReference>
<evidence type="ECO:0000313" key="2">
    <source>
        <dbReference type="EMBL" id="KAF7503538.1"/>
    </source>
</evidence>
<evidence type="ECO:0000313" key="3">
    <source>
        <dbReference type="Proteomes" id="UP000606974"/>
    </source>
</evidence>
<dbReference type="Proteomes" id="UP000606974">
    <property type="component" value="Unassembled WGS sequence"/>
</dbReference>
<feature type="compositionally biased region" description="Basic and acidic residues" evidence="1">
    <location>
        <begin position="91"/>
        <end position="103"/>
    </location>
</feature>
<proteinExistence type="predicted"/>
<sequence>MGGAGSGGYKNSPGDVETHSAWNLIEPTPGSAQKLRQASCKYCGKEMAQHTSRQRAHLLTCQTYLDAMKSQGVENSITRRAADPAAFLKPPKADQTEGTEKRKGPPKLTDFPLAVRIQALALAEASISYDRIREITEIEAKLLDKLRKIARDRGYDPSTSMQLKEEYVTDPAKPGAGKLKKQRLEGIVQNGLGPAPAGPSTPGYVQAGTNGLPPGNWNVMTAASVQPSVSLG</sequence>
<reference evidence="2" key="1">
    <citation type="submission" date="2020-02" db="EMBL/GenBank/DDBJ databases">
        <authorList>
            <person name="Palmer J.M."/>
        </authorList>
    </citation>
    <scope>NUCLEOTIDE SEQUENCE</scope>
    <source>
        <strain evidence="2">EPUS1.4</strain>
        <tissue evidence="2">Thallus</tissue>
    </source>
</reference>
<feature type="region of interest" description="Disordered" evidence="1">
    <location>
        <begin position="189"/>
        <end position="212"/>
    </location>
</feature>
<name>A0A8H7A6N6_9EURO</name>
<evidence type="ECO:0008006" key="4">
    <source>
        <dbReference type="Google" id="ProtNLM"/>
    </source>
</evidence>
<accession>A0A8H7A6N6</accession>
<evidence type="ECO:0000256" key="1">
    <source>
        <dbReference type="SAM" id="MobiDB-lite"/>
    </source>
</evidence>